<dbReference type="Proteomes" id="UP000228934">
    <property type="component" value="Unassembled WGS sequence"/>
</dbReference>
<name>A0A2G9P0X5_AQUCT</name>
<protein>
    <submittedName>
        <fullName evidence="1">Uncharacterized protein</fullName>
    </submittedName>
</protein>
<dbReference type="AlphaFoldDB" id="A0A2G9P0X5"/>
<accession>A0A2G9P0X5</accession>
<dbReference type="EMBL" id="KV922852">
    <property type="protein sequence ID" value="PIN96995.1"/>
    <property type="molecule type" value="Genomic_DNA"/>
</dbReference>
<dbReference type="OrthoDB" id="414418at2759"/>
<evidence type="ECO:0000313" key="1">
    <source>
        <dbReference type="EMBL" id="PIN96995.1"/>
    </source>
</evidence>
<sequence length="218" mass="24729">MDQTVPPIQTVERFHFWMQNGSKVPHGCPAYTNSFPRGDLEAVTFSQLCHCPSHKAILTPSPFFNTCLSALPPRPYCRCHPHNCLCPSGVSLPLHQGHTEHAGDLCGADLLPLQWEMDVPMEKMPNYSSCKRLSHLPHVHTYDSLLVKPLLSLVTTCRLLYRINSCTTVFIPQCVYLTRAVDYVRRLLALHPLSNFSSDFQRLYWKLVAFITKCTDSS</sequence>
<keyword evidence="2" id="KW-1185">Reference proteome</keyword>
<organism evidence="1 2">
    <name type="scientific">Aquarana catesbeiana</name>
    <name type="common">American bullfrog</name>
    <name type="synonym">Rana catesbeiana</name>
    <dbReference type="NCBI Taxonomy" id="8400"/>
    <lineage>
        <taxon>Eukaryota</taxon>
        <taxon>Metazoa</taxon>
        <taxon>Chordata</taxon>
        <taxon>Craniata</taxon>
        <taxon>Vertebrata</taxon>
        <taxon>Euteleostomi</taxon>
        <taxon>Amphibia</taxon>
        <taxon>Batrachia</taxon>
        <taxon>Anura</taxon>
        <taxon>Neobatrachia</taxon>
        <taxon>Ranoidea</taxon>
        <taxon>Ranidae</taxon>
        <taxon>Aquarana</taxon>
    </lineage>
</organism>
<evidence type="ECO:0000313" key="2">
    <source>
        <dbReference type="Proteomes" id="UP000228934"/>
    </source>
</evidence>
<gene>
    <name evidence="1" type="ORF">AB205_0176240</name>
</gene>
<reference evidence="2" key="1">
    <citation type="journal article" date="2017" name="Nat. Commun.">
        <title>The North American bullfrog draft genome provides insight into hormonal regulation of long noncoding RNA.</title>
        <authorList>
            <person name="Hammond S.A."/>
            <person name="Warren R.L."/>
            <person name="Vandervalk B.P."/>
            <person name="Kucuk E."/>
            <person name="Khan H."/>
            <person name="Gibb E.A."/>
            <person name="Pandoh P."/>
            <person name="Kirk H."/>
            <person name="Zhao Y."/>
            <person name="Jones M."/>
            <person name="Mungall A.J."/>
            <person name="Coope R."/>
            <person name="Pleasance S."/>
            <person name="Moore R.A."/>
            <person name="Holt R.A."/>
            <person name="Round J.M."/>
            <person name="Ohora S."/>
            <person name="Walle B.V."/>
            <person name="Veldhoen N."/>
            <person name="Helbing C.C."/>
            <person name="Birol I."/>
        </authorList>
    </citation>
    <scope>NUCLEOTIDE SEQUENCE [LARGE SCALE GENOMIC DNA]</scope>
</reference>
<proteinExistence type="predicted"/>